<dbReference type="AlphaFoldDB" id="A0A1S0TUK7"/>
<reference evidence="1" key="1">
    <citation type="submission" date="2012-04" db="EMBL/GenBank/DDBJ databases">
        <title>The Genome Sequence of Loa loa.</title>
        <authorList>
            <consortium name="The Broad Institute Genome Sequencing Platform"/>
            <consortium name="Broad Institute Genome Sequencing Center for Infectious Disease"/>
            <person name="Nutman T.B."/>
            <person name="Fink D.L."/>
            <person name="Russ C."/>
            <person name="Young S."/>
            <person name="Zeng Q."/>
            <person name="Gargeya S."/>
            <person name="Alvarado L."/>
            <person name="Berlin A."/>
            <person name="Chapman S.B."/>
            <person name="Chen Z."/>
            <person name="Freedman E."/>
            <person name="Gellesch M."/>
            <person name="Goldberg J."/>
            <person name="Griggs A."/>
            <person name="Gujja S."/>
            <person name="Heilman E.R."/>
            <person name="Heiman D."/>
            <person name="Howarth C."/>
            <person name="Mehta T."/>
            <person name="Neiman D."/>
            <person name="Pearson M."/>
            <person name="Roberts A."/>
            <person name="Saif S."/>
            <person name="Shea T."/>
            <person name="Shenoy N."/>
            <person name="Sisk P."/>
            <person name="Stolte C."/>
            <person name="Sykes S."/>
            <person name="White J."/>
            <person name="Yandava C."/>
            <person name="Haas B."/>
            <person name="Henn M.R."/>
            <person name="Nusbaum C."/>
            <person name="Birren B."/>
        </authorList>
    </citation>
    <scope>NUCLEOTIDE SEQUENCE [LARGE SCALE GENOMIC DNA]</scope>
</reference>
<dbReference type="GeneID" id="9946281"/>
<dbReference type="RefSeq" id="XP_003144431.1">
    <property type="nucleotide sequence ID" value="XM_003144383.1"/>
</dbReference>
<organism evidence="1">
    <name type="scientific">Loa loa</name>
    <name type="common">Eye worm</name>
    <name type="synonym">Filaria loa</name>
    <dbReference type="NCBI Taxonomy" id="7209"/>
    <lineage>
        <taxon>Eukaryota</taxon>
        <taxon>Metazoa</taxon>
        <taxon>Ecdysozoa</taxon>
        <taxon>Nematoda</taxon>
        <taxon>Chromadorea</taxon>
        <taxon>Rhabditida</taxon>
        <taxon>Spirurina</taxon>
        <taxon>Spiruromorpha</taxon>
        <taxon>Filarioidea</taxon>
        <taxon>Onchocercidae</taxon>
        <taxon>Loa</taxon>
    </lineage>
</organism>
<dbReference type="InParanoid" id="A0A1S0TUK7"/>
<proteinExistence type="predicted"/>
<sequence>MGNGKENDHFDDVLKTLIKHSEVVDVTQNSLCSQKILSKICISLKCCCLAMPEGEYGDSASGNRASRLKSSHGTNVQICSCSLIILDDTDGLMVEWNGDNSPLEDA</sequence>
<dbReference type="CTD" id="9946281"/>
<accession>A0A1S0TUK7</accession>
<gene>
    <name evidence="1" type="ORF">LOAG_08853</name>
</gene>
<protein>
    <submittedName>
        <fullName evidence="1">Uncharacterized protein</fullName>
    </submittedName>
</protein>
<evidence type="ECO:0000313" key="1">
    <source>
        <dbReference type="EMBL" id="EFO19642.1"/>
    </source>
</evidence>
<dbReference type="KEGG" id="loa:LOAG_08853"/>
<dbReference type="EMBL" id="JH712285">
    <property type="protein sequence ID" value="EFO19642.1"/>
    <property type="molecule type" value="Genomic_DNA"/>
</dbReference>
<name>A0A1S0TUK7_LOALO</name>